<feature type="non-terminal residue" evidence="2">
    <location>
        <position position="1"/>
    </location>
</feature>
<name>A0A813LMM5_POLGL</name>
<dbReference type="EMBL" id="CAJNNW010036373">
    <property type="protein sequence ID" value="CAE8733713.1"/>
    <property type="molecule type" value="Genomic_DNA"/>
</dbReference>
<reference evidence="2" key="1">
    <citation type="submission" date="2021-02" db="EMBL/GenBank/DDBJ databases">
        <authorList>
            <person name="Dougan E. K."/>
            <person name="Rhodes N."/>
            <person name="Thang M."/>
            <person name="Chan C."/>
        </authorList>
    </citation>
    <scope>NUCLEOTIDE SEQUENCE</scope>
</reference>
<dbReference type="PANTHER" id="PTHR11226">
    <property type="entry name" value="UDP-GLUCOSE GLYCOPROTEIN:GLUCOSYLTRANSFERASE"/>
    <property type="match status" value="1"/>
</dbReference>
<comment type="caution">
    <text evidence="2">The sequence shown here is derived from an EMBL/GenBank/DDBJ whole genome shotgun (WGS) entry which is preliminary data.</text>
</comment>
<feature type="non-terminal residue" evidence="2">
    <location>
        <position position="777"/>
    </location>
</feature>
<proteinExistence type="predicted"/>
<sequence length="777" mass="82536">AMAPRRGFVSGRGLRTAAVAAAVSLLSPRIASALEVEVSVHAAWPEASLPAELLEGLADVGRGQDYLRSLERALEATPLDQAAWRHAAAAAAEASLCCNGSSSYARLLSVRARHAASSAVVEAARGLERADREALEGHGALGGCPSGSPWVLLQMPGMQKEAVCGADALAGLAARITAGTGRSLDAAVTSSPQGGAPWKTPLDHVLFEDSSSQAFPEAVGYADLGNPLSAAQLLKALVGSADALQASDRPGRIVFRHGAPAAGDAAPRAVLAGYGVELLTRSADEMAKSTDGEGSPSSASELDACRIGAGLSDDERADPAELFHGLDLGAMAKRDPQSAAALCRLRGDLVEAAEAELMPWELKRLGAKAVLRAMRLANESNAAEALVALGEVAQDYPSGWSRALAAGGSADEDLAWKIMAEAEKVPSVYGLEVNGWRVPESQRGVLPILRSQAPLFRGAEVLARASFSEELAFRLLRSARPGPSAPSSFDFGDPRFSAAHRRGNAVVVYDVTTDGAAGADVFPTKVVGIGLLIDPCSRKQLRFLNDLVFKSRSAVVWLQLQSSSSTAPGKRHIAPWVQSAVQALADGKPGQKAVRLLLKRLILKGDTESREKDDDVCDVKFEDRLRTLYDKLWKKAQAQAPELKKLSLEASDEGLREVPLPVPSAVVNGKVLEPDTVMQENAVHDAYERELQAISQVAQQMRFHLNNLNAEQMANWQYGPRDFSRTSFMTTPERLTAWYPGITHGQSMSPVRHVALEPQVVRALPGGEFQVGNTLSK</sequence>
<dbReference type="GO" id="GO:0005783">
    <property type="term" value="C:endoplasmic reticulum"/>
    <property type="evidence" value="ECO:0007669"/>
    <property type="project" value="TreeGrafter"/>
</dbReference>
<accession>A0A813LMM5</accession>
<protein>
    <submittedName>
        <fullName evidence="2">Uncharacterized protein</fullName>
    </submittedName>
</protein>
<gene>
    <name evidence="2" type="ORF">PGLA2088_LOCUS46956</name>
</gene>
<feature type="signal peptide" evidence="1">
    <location>
        <begin position="1"/>
        <end position="33"/>
    </location>
</feature>
<dbReference type="GO" id="GO:0003980">
    <property type="term" value="F:UDP-glucose:glycoprotein glucosyltransferase activity"/>
    <property type="evidence" value="ECO:0007669"/>
    <property type="project" value="InterPro"/>
</dbReference>
<dbReference type="GO" id="GO:0018279">
    <property type="term" value="P:protein N-linked glycosylation via asparagine"/>
    <property type="evidence" value="ECO:0007669"/>
    <property type="project" value="TreeGrafter"/>
</dbReference>
<feature type="chain" id="PRO_5032730905" evidence="1">
    <location>
        <begin position="34"/>
        <end position="777"/>
    </location>
</feature>
<dbReference type="Proteomes" id="UP000626109">
    <property type="component" value="Unassembled WGS sequence"/>
</dbReference>
<dbReference type="AlphaFoldDB" id="A0A813LMM5"/>
<evidence type="ECO:0000313" key="2">
    <source>
        <dbReference type="EMBL" id="CAE8733713.1"/>
    </source>
</evidence>
<dbReference type="PANTHER" id="PTHR11226:SF0">
    <property type="entry name" value="UDP-GLUCOSE:GLYCOPROTEIN GLUCOSYLTRANSFERASE"/>
    <property type="match status" value="1"/>
</dbReference>
<dbReference type="GO" id="GO:0036503">
    <property type="term" value="P:ERAD pathway"/>
    <property type="evidence" value="ECO:0007669"/>
    <property type="project" value="TreeGrafter"/>
</dbReference>
<dbReference type="GO" id="GO:0051082">
    <property type="term" value="F:unfolded protein binding"/>
    <property type="evidence" value="ECO:0007669"/>
    <property type="project" value="TreeGrafter"/>
</dbReference>
<evidence type="ECO:0000256" key="1">
    <source>
        <dbReference type="SAM" id="SignalP"/>
    </source>
</evidence>
<keyword evidence="1" id="KW-0732">Signal</keyword>
<organism evidence="2 3">
    <name type="scientific">Polarella glacialis</name>
    <name type="common">Dinoflagellate</name>
    <dbReference type="NCBI Taxonomy" id="89957"/>
    <lineage>
        <taxon>Eukaryota</taxon>
        <taxon>Sar</taxon>
        <taxon>Alveolata</taxon>
        <taxon>Dinophyceae</taxon>
        <taxon>Suessiales</taxon>
        <taxon>Suessiaceae</taxon>
        <taxon>Polarella</taxon>
    </lineage>
</organism>
<dbReference type="InterPro" id="IPR009448">
    <property type="entry name" value="UDP-g_GGtrans"/>
</dbReference>
<evidence type="ECO:0000313" key="3">
    <source>
        <dbReference type="Proteomes" id="UP000626109"/>
    </source>
</evidence>